<evidence type="ECO:0000313" key="1">
    <source>
        <dbReference type="EMBL" id="CAK9100015.1"/>
    </source>
</evidence>
<dbReference type="EMBL" id="CAXAMN010026028">
    <property type="protein sequence ID" value="CAK9100015.1"/>
    <property type="molecule type" value="Genomic_DNA"/>
</dbReference>
<accession>A0ABP0RKI9</accession>
<comment type="caution">
    <text evidence="1">The sequence shown here is derived from an EMBL/GenBank/DDBJ whole genome shotgun (WGS) entry which is preliminary data.</text>
</comment>
<reference evidence="1 2" key="1">
    <citation type="submission" date="2024-02" db="EMBL/GenBank/DDBJ databases">
        <authorList>
            <person name="Chen Y."/>
            <person name="Shah S."/>
            <person name="Dougan E. K."/>
            <person name="Thang M."/>
            <person name="Chan C."/>
        </authorList>
    </citation>
    <scope>NUCLEOTIDE SEQUENCE [LARGE SCALE GENOMIC DNA]</scope>
</reference>
<protein>
    <submittedName>
        <fullName evidence="1">Uncharacterized protein</fullName>
    </submittedName>
</protein>
<evidence type="ECO:0000313" key="2">
    <source>
        <dbReference type="Proteomes" id="UP001642484"/>
    </source>
</evidence>
<sequence length="233" mass="24946">MCDLRHLLCRLALLSADSGRPQRDPLHRHRCHGVGGDAHHPPGPEQGAGRHQRVCADPSAYQACWAAAEACPDRGETPAGGCGLERAGQWLGWSFRGPLRYCSCYSEGCRRFFGVIHRLWGGPFGGEDHPGWPWIHQRARAGPEDCCSGDLDLSCDLRGTFSKIGGGWCVDTRHKMPLRTLPPAFEGSVPSVRIRPSTRPRGPGHRVLRGGGADPVGRLPAPSGGAKGAGVTG</sequence>
<dbReference type="Proteomes" id="UP001642484">
    <property type="component" value="Unassembled WGS sequence"/>
</dbReference>
<organism evidence="1 2">
    <name type="scientific">Durusdinium trenchii</name>
    <dbReference type="NCBI Taxonomy" id="1381693"/>
    <lineage>
        <taxon>Eukaryota</taxon>
        <taxon>Sar</taxon>
        <taxon>Alveolata</taxon>
        <taxon>Dinophyceae</taxon>
        <taxon>Suessiales</taxon>
        <taxon>Symbiodiniaceae</taxon>
        <taxon>Durusdinium</taxon>
    </lineage>
</organism>
<name>A0ABP0RKI9_9DINO</name>
<keyword evidence="2" id="KW-1185">Reference proteome</keyword>
<gene>
    <name evidence="1" type="ORF">CCMP2556_LOCUS47296</name>
</gene>
<proteinExistence type="predicted"/>